<accession>A0ABW1BUH5</accession>
<protein>
    <submittedName>
        <fullName evidence="1">Uncharacterized protein</fullName>
    </submittedName>
</protein>
<keyword evidence="2" id="KW-1185">Reference proteome</keyword>
<evidence type="ECO:0000313" key="1">
    <source>
        <dbReference type="EMBL" id="MFC5816647.1"/>
    </source>
</evidence>
<reference evidence="2" key="1">
    <citation type="journal article" date="2019" name="Int. J. Syst. Evol. Microbiol.">
        <title>The Global Catalogue of Microorganisms (GCM) 10K type strain sequencing project: providing services to taxonomists for standard genome sequencing and annotation.</title>
        <authorList>
            <consortium name="The Broad Institute Genomics Platform"/>
            <consortium name="The Broad Institute Genome Sequencing Center for Infectious Disease"/>
            <person name="Wu L."/>
            <person name="Ma J."/>
        </authorList>
    </citation>
    <scope>NUCLEOTIDE SEQUENCE [LARGE SCALE GENOMIC DNA]</scope>
    <source>
        <strain evidence="2">CGMCC 4.7106</strain>
    </source>
</reference>
<evidence type="ECO:0000313" key="2">
    <source>
        <dbReference type="Proteomes" id="UP001596096"/>
    </source>
</evidence>
<proteinExistence type="predicted"/>
<comment type="caution">
    <text evidence="1">The sequence shown here is derived from an EMBL/GenBank/DDBJ whole genome shotgun (WGS) entry which is preliminary data.</text>
</comment>
<organism evidence="1 2">
    <name type="scientific">Nonomuraea harbinensis</name>
    <dbReference type="NCBI Taxonomy" id="1286938"/>
    <lineage>
        <taxon>Bacteria</taxon>
        <taxon>Bacillati</taxon>
        <taxon>Actinomycetota</taxon>
        <taxon>Actinomycetes</taxon>
        <taxon>Streptosporangiales</taxon>
        <taxon>Streptosporangiaceae</taxon>
        <taxon>Nonomuraea</taxon>
    </lineage>
</organism>
<dbReference type="RefSeq" id="WP_219549223.1">
    <property type="nucleotide sequence ID" value="NZ_JAHKRN010000045.1"/>
</dbReference>
<gene>
    <name evidence="1" type="ORF">ACFPUY_16240</name>
</gene>
<dbReference type="Proteomes" id="UP001596096">
    <property type="component" value="Unassembled WGS sequence"/>
</dbReference>
<sequence>MPGEHLKSLIDGKREVYTRHGGIALPADLGDGMAAHLTEGLLAEQPYQVSAKFRCGSKDRMIHIYLTHVTKGRDGLKDLTDLMRIAQNRYSQIHDCALNTR</sequence>
<dbReference type="EMBL" id="JBHSNW010000007">
    <property type="protein sequence ID" value="MFC5816647.1"/>
    <property type="molecule type" value="Genomic_DNA"/>
</dbReference>
<name>A0ABW1BUH5_9ACTN</name>